<gene>
    <name evidence="3" type="ORF">B3C1_14772</name>
</gene>
<accession>K2IHI4</accession>
<feature type="compositionally biased region" description="Acidic residues" evidence="1">
    <location>
        <begin position="881"/>
        <end position="893"/>
    </location>
</feature>
<dbReference type="InterPro" id="IPR040853">
    <property type="entry name" value="RapA2_cadherin-like"/>
</dbReference>
<proteinExistence type="predicted"/>
<dbReference type="eggNOG" id="COG3209">
    <property type="taxonomic scope" value="Bacteria"/>
</dbReference>
<protein>
    <submittedName>
        <fullName evidence="3">Lipoprotein</fullName>
    </submittedName>
</protein>
<evidence type="ECO:0000259" key="2">
    <source>
        <dbReference type="Pfam" id="PF17803"/>
    </source>
</evidence>
<dbReference type="STRING" id="745411.B3C1_14772"/>
<feature type="domain" description="RapA2 cadherin-like" evidence="2">
    <location>
        <begin position="90"/>
        <end position="155"/>
    </location>
</feature>
<name>K2IHI4_9GAMM</name>
<dbReference type="AlphaFoldDB" id="K2IHI4"/>
<feature type="region of interest" description="Disordered" evidence="1">
    <location>
        <begin position="879"/>
        <end position="900"/>
    </location>
</feature>
<comment type="caution">
    <text evidence="3">The sequence shown here is derived from an EMBL/GenBank/DDBJ whole genome shotgun (WGS) entry which is preliminary data.</text>
</comment>
<dbReference type="Pfam" id="PF17803">
    <property type="entry name" value="Cadherin_4"/>
    <property type="match status" value="1"/>
</dbReference>
<keyword evidence="3" id="KW-0449">Lipoprotein</keyword>
<dbReference type="Proteomes" id="UP000006755">
    <property type="component" value="Unassembled WGS sequence"/>
</dbReference>
<sequence>MLLPLLLAACGGGSGEESLSEQEMAVVLDEDSLWQQRLAGSSVSLLEVPSHGTLSINGAMDASYQPQANYFGPDRALLETRDGNIVTRLTLVFTVNPVNDAPVVEPVALLEATGDYSYQGQVLASDVDGDPLTFSLVRAPDTGTLLLSSDGHFSYQLDGLALPDQDMVVAVSDGQTQVQATVAFKASYQTNEEKAAYYYRWPGSYLIQAGQVADSLVSDDQRAPVLLALAVGYAQANLDTEVTRILDQQIQGQEARAKAYWQVAQTYLDMGLTEKGRQAALTSASLYNRFVADNGLDNLVTGDADFFRNISRRLSQEGLFQDAAQVQQIVQLYFDALVSQGYSTTLGKLLTSKHNDAMAMVLEALKDPSLHDTAVASADELAQMALAMPADKRGSYGVSLTYLSYAIKDMLLLGAEDKGKDYLADMVSYFQAADYDQVHVRAVRAGSELNWANYSLGLARAAGFFAYLYPGQDNVPLLALQAVADKRVGDAEEAIVSYQARRLALSGDAAGAAALLAGTDNALWERVRDLAYPLDNAKDGLAQWLWALGDEEGAMTVVDAKLALIFSDQYLETYASPAYVMNGYGNRGLIRFLMDIGQQQKALDVAQRSQAFVTEHYSQVTTLTLIGYYRDLANLWHLAGGHSQAAALIKEQLVPQLARLDSPLEQANQRLDAARLLANAGDFDAALEQLALGAGYWLADDSQADVGEEALAALLANTSGLLTFNAANPSKAFADNREVDGADTGNYLLMGAIKRSAASNGGYGLHYSAAYQLLAELLARIDQQAQLLPDVSQQALNPELSRQLAALGQWQQALVVAKRPVNLAVSSQSMLAIAAMERALTDDFTGTAVATVDTDHDGQPNFFAIDASSEAIAASGLVADQDADNDGIPDQDDLSPLGNQ</sequence>
<evidence type="ECO:0000256" key="1">
    <source>
        <dbReference type="SAM" id="MobiDB-lite"/>
    </source>
</evidence>
<dbReference type="EMBL" id="AMRI01000023">
    <property type="protein sequence ID" value="EKE69566.1"/>
    <property type="molecule type" value="Genomic_DNA"/>
</dbReference>
<keyword evidence="4" id="KW-1185">Reference proteome</keyword>
<evidence type="ECO:0000313" key="3">
    <source>
        <dbReference type="EMBL" id="EKE69566.1"/>
    </source>
</evidence>
<evidence type="ECO:0000313" key="4">
    <source>
        <dbReference type="Proteomes" id="UP000006755"/>
    </source>
</evidence>
<organism evidence="3 4">
    <name type="scientific">Gallaecimonas xiamenensis 3-C-1</name>
    <dbReference type="NCBI Taxonomy" id="745411"/>
    <lineage>
        <taxon>Bacteria</taxon>
        <taxon>Pseudomonadati</taxon>
        <taxon>Pseudomonadota</taxon>
        <taxon>Gammaproteobacteria</taxon>
        <taxon>Enterobacterales</taxon>
        <taxon>Gallaecimonadaceae</taxon>
        <taxon>Gallaecimonas</taxon>
    </lineage>
</organism>
<reference evidence="3 4" key="1">
    <citation type="journal article" date="2012" name="J. Bacteriol.">
        <title>Genome Sequence of Gallaecimonas xiamenensis Type Strain 3-C-1.</title>
        <authorList>
            <person name="Lai Q."/>
            <person name="Wang L."/>
            <person name="Wang W."/>
            <person name="Shao Z."/>
        </authorList>
    </citation>
    <scope>NUCLEOTIDE SEQUENCE [LARGE SCALE GENOMIC DNA]</scope>
    <source>
        <strain evidence="3 4">3-C-1</strain>
    </source>
</reference>